<dbReference type="InterPro" id="IPR030475">
    <property type="entry name" value="RNR_small_AS"/>
</dbReference>
<dbReference type="GO" id="GO:0009263">
    <property type="term" value="P:deoxyribonucleotide biosynthetic process"/>
    <property type="evidence" value="ECO:0007669"/>
    <property type="project" value="InterPro"/>
</dbReference>
<dbReference type="PANTHER" id="PTHR23409:SF18">
    <property type="entry name" value="RIBONUCLEOSIDE-DIPHOSPHATE REDUCTASE SUBUNIT M2"/>
    <property type="match status" value="1"/>
</dbReference>
<evidence type="ECO:0000313" key="4">
    <source>
        <dbReference type="Proteomes" id="UP001259832"/>
    </source>
</evidence>
<proteinExistence type="inferred from homology"/>
<dbReference type="Proteomes" id="UP001259832">
    <property type="component" value="Unassembled WGS sequence"/>
</dbReference>
<name>A0AAD9LVF6_9STRA</name>
<dbReference type="Gene3D" id="1.10.620.20">
    <property type="entry name" value="Ribonucleotide Reductase, subunit A"/>
    <property type="match status" value="1"/>
</dbReference>
<comment type="similarity">
    <text evidence="1">Belongs to the ribonucleoside diphosphate reductase small chain family.</text>
</comment>
<organism evidence="3 4">
    <name type="scientific">Phytophthora citrophthora</name>
    <dbReference type="NCBI Taxonomy" id="4793"/>
    <lineage>
        <taxon>Eukaryota</taxon>
        <taxon>Sar</taxon>
        <taxon>Stramenopiles</taxon>
        <taxon>Oomycota</taxon>
        <taxon>Peronosporomycetes</taxon>
        <taxon>Peronosporales</taxon>
        <taxon>Peronosporaceae</taxon>
        <taxon>Phytophthora</taxon>
    </lineage>
</organism>
<sequence length="374" mass="42963">MVAASSEHTTKTQEPEQELSPQFVEGFANVIVKDEEKTEMSEFKRKELSGELPKEPFLVENPHRFVLFPIQEHEVWQMYKKAEASFWTAEELDLVHDLKDWGNLTDNERHFIKHVLAFFAASDGIVNENLAMNFSNEVQVPEARCFYGFQIAIENIHSEVYSLLIDTYIKDAIEKDHLLRAIETIPCVQKKANWALRWCDPRVSSYAERLVAFAAVEGIFFSGSFCSIFWLKKRGLMPGLSFSNELISRDEGMHTDFACLLYSKLVNKLPESRIHEIVRNAVVIEHEFVRDSLPVELIGMNSGLMCQYIEFVADRLLYSLGVSKIYHAKNPFDWMDMISLQGKTNFFEKRVGEYSKAGVGVAAEEQVFTLDADF</sequence>
<reference evidence="3" key="1">
    <citation type="submission" date="2023-08" db="EMBL/GenBank/DDBJ databases">
        <title>Reference Genome Resource for the Citrus Pathogen Phytophthora citrophthora.</title>
        <authorList>
            <person name="Moller H."/>
            <person name="Coetzee B."/>
            <person name="Rose L.J."/>
            <person name="Van Niekerk J.M."/>
        </authorList>
    </citation>
    <scope>NUCLEOTIDE SEQUENCE</scope>
    <source>
        <strain evidence="3">STE-U-9442</strain>
    </source>
</reference>
<dbReference type="InterPro" id="IPR033909">
    <property type="entry name" value="RNR_small"/>
</dbReference>
<protein>
    <submittedName>
        <fullName evidence="3">Ribonucleoside-diphosphate reductase subunit M2</fullName>
    </submittedName>
</protein>
<dbReference type="EMBL" id="JASMQC010000001">
    <property type="protein sequence ID" value="KAK1948262.1"/>
    <property type="molecule type" value="Genomic_DNA"/>
</dbReference>
<feature type="region of interest" description="Disordered" evidence="2">
    <location>
        <begin position="1"/>
        <end position="22"/>
    </location>
</feature>
<evidence type="ECO:0000256" key="2">
    <source>
        <dbReference type="SAM" id="MobiDB-lite"/>
    </source>
</evidence>
<dbReference type="Pfam" id="PF00268">
    <property type="entry name" value="Ribonuc_red_sm"/>
    <property type="match status" value="1"/>
</dbReference>
<dbReference type="GO" id="GO:0016491">
    <property type="term" value="F:oxidoreductase activity"/>
    <property type="evidence" value="ECO:0007669"/>
    <property type="project" value="InterPro"/>
</dbReference>
<gene>
    <name evidence="3" type="ORF">P3T76_000552</name>
</gene>
<dbReference type="SUPFAM" id="SSF47240">
    <property type="entry name" value="Ferritin-like"/>
    <property type="match status" value="1"/>
</dbReference>
<dbReference type="PROSITE" id="PS00368">
    <property type="entry name" value="RIBORED_SMALL"/>
    <property type="match status" value="1"/>
</dbReference>
<dbReference type="PANTHER" id="PTHR23409">
    <property type="entry name" value="RIBONUCLEOSIDE-DIPHOSPHATE REDUCTASE SMALL CHAIN"/>
    <property type="match status" value="1"/>
</dbReference>
<dbReference type="InterPro" id="IPR000358">
    <property type="entry name" value="RNR_small_fam"/>
</dbReference>
<dbReference type="AlphaFoldDB" id="A0AAD9LVF6"/>
<dbReference type="InterPro" id="IPR009078">
    <property type="entry name" value="Ferritin-like_SF"/>
</dbReference>
<dbReference type="InterPro" id="IPR012348">
    <property type="entry name" value="RNR-like"/>
</dbReference>
<dbReference type="CDD" id="cd01049">
    <property type="entry name" value="RNRR2"/>
    <property type="match status" value="1"/>
</dbReference>
<evidence type="ECO:0000313" key="3">
    <source>
        <dbReference type="EMBL" id="KAK1948262.1"/>
    </source>
</evidence>
<keyword evidence="4" id="KW-1185">Reference proteome</keyword>
<comment type="caution">
    <text evidence="3">The sequence shown here is derived from an EMBL/GenBank/DDBJ whole genome shotgun (WGS) entry which is preliminary data.</text>
</comment>
<evidence type="ECO:0000256" key="1">
    <source>
        <dbReference type="ARBA" id="ARBA00009303"/>
    </source>
</evidence>
<accession>A0AAD9LVF6</accession>